<keyword evidence="4" id="KW-1185">Reference proteome</keyword>
<keyword evidence="2" id="KW-1015">Disulfide bond</keyword>
<evidence type="ECO:0000313" key="3">
    <source>
        <dbReference type="EMBL" id="KAK9846584.1"/>
    </source>
</evidence>
<reference evidence="3 4" key="1">
    <citation type="journal article" date="2024" name="Nat. Commun.">
        <title>Phylogenomics reveals the evolutionary origins of lichenization in chlorophyte algae.</title>
        <authorList>
            <person name="Puginier C."/>
            <person name="Libourel C."/>
            <person name="Otte J."/>
            <person name="Skaloud P."/>
            <person name="Haon M."/>
            <person name="Grisel S."/>
            <person name="Petersen M."/>
            <person name="Berrin J.G."/>
            <person name="Delaux P.M."/>
            <person name="Dal Grande F."/>
            <person name="Keller J."/>
        </authorList>
    </citation>
    <scope>NUCLEOTIDE SEQUENCE [LARGE SCALE GENOMIC DNA]</scope>
    <source>
        <strain evidence="3 4">SAG 245.80</strain>
    </source>
</reference>
<evidence type="ECO:0008006" key="5">
    <source>
        <dbReference type="Google" id="ProtNLM"/>
    </source>
</evidence>
<evidence type="ECO:0000256" key="2">
    <source>
        <dbReference type="ARBA" id="ARBA00023157"/>
    </source>
</evidence>
<organism evidence="3 4">
    <name type="scientific">Elliptochloris bilobata</name>
    <dbReference type="NCBI Taxonomy" id="381761"/>
    <lineage>
        <taxon>Eukaryota</taxon>
        <taxon>Viridiplantae</taxon>
        <taxon>Chlorophyta</taxon>
        <taxon>core chlorophytes</taxon>
        <taxon>Trebouxiophyceae</taxon>
        <taxon>Trebouxiophyceae incertae sedis</taxon>
        <taxon>Elliptochloris clade</taxon>
        <taxon>Elliptochloris</taxon>
    </lineage>
</organism>
<dbReference type="Pfam" id="PF10203">
    <property type="entry name" value="Pet191_N"/>
    <property type="match status" value="1"/>
</dbReference>
<accession>A0AAW1SL17</accession>
<dbReference type="Proteomes" id="UP001445335">
    <property type="component" value="Unassembled WGS sequence"/>
</dbReference>
<protein>
    <recommendedName>
        <fullName evidence="5">Cytochrome c oxidase assembly factor 5</fullName>
    </recommendedName>
</protein>
<dbReference type="PANTHER" id="PTHR28627:SF1">
    <property type="entry name" value="CYTOCHROME C OXIDASE ASSEMBLY FACTOR 5"/>
    <property type="match status" value="1"/>
</dbReference>
<dbReference type="GO" id="GO:0033617">
    <property type="term" value="P:mitochondrial respiratory chain complex IV assembly"/>
    <property type="evidence" value="ECO:0007669"/>
    <property type="project" value="TreeGrafter"/>
</dbReference>
<gene>
    <name evidence="3" type="ORF">WJX81_007114</name>
</gene>
<sequence length="66" mass="7495">MSSSCQHTLENLVKCLQDSDCMQKEGKDIHICAKKVEACAGLRTAYFQCKRGQIDARNRITGNRYQ</sequence>
<dbReference type="PANTHER" id="PTHR28627">
    <property type="entry name" value="CYTOCHROME C OXIDASE ASSEMBLY FACTOR 5"/>
    <property type="match status" value="1"/>
</dbReference>
<dbReference type="EMBL" id="JALJOU010000001">
    <property type="protein sequence ID" value="KAK9846584.1"/>
    <property type="molecule type" value="Genomic_DNA"/>
</dbReference>
<comment type="caution">
    <text evidence="3">The sequence shown here is derived from an EMBL/GenBank/DDBJ whole genome shotgun (WGS) entry which is preliminary data.</text>
</comment>
<evidence type="ECO:0000313" key="4">
    <source>
        <dbReference type="Proteomes" id="UP001445335"/>
    </source>
</evidence>
<comment type="similarity">
    <text evidence="1">Belongs to the PET191 family.</text>
</comment>
<dbReference type="GO" id="GO:0005739">
    <property type="term" value="C:mitochondrion"/>
    <property type="evidence" value="ECO:0007669"/>
    <property type="project" value="TreeGrafter"/>
</dbReference>
<proteinExistence type="inferred from homology"/>
<evidence type="ECO:0000256" key="1">
    <source>
        <dbReference type="ARBA" id="ARBA00007785"/>
    </source>
</evidence>
<name>A0AAW1SL17_9CHLO</name>
<dbReference type="InterPro" id="IPR018793">
    <property type="entry name" value="Cyt_c_oxidase_assmbl_Pet191"/>
</dbReference>
<dbReference type="AlphaFoldDB" id="A0AAW1SL17"/>